<evidence type="ECO:0000313" key="5">
    <source>
        <dbReference type="EMBL" id="KAG9333606.1"/>
    </source>
</evidence>
<evidence type="ECO:0000313" key="6">
    <source>
        <dbReference type="Proteomes" id="UP000824540"/>
    </source>
</evidence>
<sequence length="1518" mass="171370">MLEKHISVRPQTNTDFKIIASDSSEDKAHALNVEASLEASFLGGLVSVKGSAKFLNDKKTSKHQTRVTLQYRTTTRFEQLTMDHLGAGNVKHSNVFQEGSATHVVTAVLYGAQAFFVFDRKDSTSENQQEIEGQLQAAIKKIPLISIEGEASLKMIEEVKEQADNFNCTFHGDFALENNPVTFQDALKVYCELPRLLGEKGEKAVPMRVWLYPLRKLDSAAAQLVRQISVGLVRRCRRILDEMQDLDVQCQDLLKKEMAIPFPEIKAKLFKFRDLCSEYKLVFQKFLCKALPTIRGGGEDEQKLADVLTSKERSPFQNTLMAQFLADREREMTVVRSYLDIMKDVPVVSSSSELDKIVLNQAHDYVVCFAFSSLQDKEEYLSDLETYLREQSMGDTTQSPYQHKEMVEKWFRSGQVTTQTRQTIQLFLDFKQSNQQKEKLAFCVASIPDKLITASSVHVYERGTLLSAQFELPSKPGAPTVIKVEHNCVHLQMNPPANGMSSVQFYHVLYQTKQGLEWKEVNTDGKTSQVIVQHLDPHTEYQFSCLVVCQPGVSLTSSATDYVRTCPSSPPGPPKEKSVDSDQIKMTWDLPTAVGDAVTVIGYVVEYKECMNTENQESSCNTWQSIKSINRECTLEGLKEDTSYSIRVYANCGEAGKSLPSSEMVLRTIKASDSKPRETKSVKQESELFLERSTLLQKGNPSTYRLNLEEGLREGEDFEQYFFGKQVERENNKVILLLGSTGAGKTTLVNVMINYILGVQWEDRYRFKLIHEQTNRSQAESQTSIVTSYNLYNQQGFQIPYSLTIVDTPGFGDTRGLSHDKQITEQLKSFLCDPRGIDHIDAVCFVVQASLARLSATQKYIFDSILSIFGKDIAENIVMLVTFADGKDIPVLEAVQAAELPCHTNKKGKPTHFKFNNSALFAQNSKGETNSDDDHSEDDEEDGDENQLEKIVWDKTFKQMKTFFKTLKDLQSKDLTLTKNVLEERERLENAMARLTPQISAGLTKLSEIKKFKQSLENEEKTMKENENFEVEIEELVAKRKNTNFFSVNCNTCLFSCHSGCFLPETDDIRTCAVMDDHGYCVVCPKNCQHSVHFREKALWEYEPVKVKRTTKELKDNFMKAMGEFMSTKQMLEKLEDEFHLIEDKLMNLIKMSSNCLQRLEEIALKPNALSTVEYVEILIRTEEDEKKPGFEERIIALNNILKNAEILAKIARGEKLLPDEHRIMKEKEKNQRNGGYSERNVHQIEEHGLYKSILHGVGQVTRQGWSLSHHPPLSHHHHWVEGASQDTADSGKAERRSHRGRGWSWDLNPSCPGNKMWVKWLLSQWKGQQAKTLPHTDLSDHILPTGSLQYLDSTAQTKLDAEVQCGVKNMILQVARLGPSPLQVGQTASKLWGHADSTTEACQKGYRPLSVFKTGTEVQSDPGTIPVRMNVPLVVPCPVPAPAPTVTCSTELMVQLGGVSANDLQVKAHNMWLPLLTASQLCGITVATHPGRVALRVPFTGYCIDAKVSPSHIQKTY</sequence>
<dbReference type="InterPro" id="IPR006703">
    <property type="entry name" value="G_AIG1"/>
</dbReference>
<accession>A0A8T2N149</accession>
<feature type="compositionally biased region" description="Acidic residues" evidence="3">
    <location>
        <begin position="930"/>
        <end position="946"/>
    </location>
</feature>
<dbReference type="InterPro" id="IPR027417">
    <property type="entry name" value="P-loop_NTPase"/>
</dbReference>
<name>A0A8T2N149_9TELE</name>
<dbReference type="Gene3D" id="2.60.40.10">
    <property type="entry name" value="Immunoglobulins"/>
    <property type="match status" value="2"/>
</dbReference>
<keyword evidence="2" id="KW-0547">Nucleotide-binding</keyword>
<dbReference type="Pfam" id="PF04548">
    <property type="entry name" value="AIG1"/>
    <property type="match status" value="1"/>
</dbReference>
<feature type="region of interest" description="Disordered" evidence="3">
    <location>
        <begin position="924"/>
        <end position="947"/>
    </location>
</feature>
<dbReference type="Pfam" id="PF18078">
    <property type="entry name" value="Thioredoxin_11"/>
    <property type="match status" value="1"/>
</dbReference>
<dbReference type="InterPro" id="IPR013783">
    <property type="entry name" value="Ig-like_fold"/>
</dbReference>
<dbReference type="PROSITE" id="PS50853">
    <property type="entry name" value="FN3"/>
    <property type="match status" value="2"/>
</dbReference>
<dbReference type="InterPro" id="IPR036116">
    <property type="entry name" value="FN3_sf"/>
</dbReference>
<dbReference type="Pfam" id="PF21109">
    <property type="entry name" value="Stonustoxin_helical"/>
    <property type="match status" value="1"/>
</dbReference>
<feature type="domain" description="Fibronectin type-III" evidence="4">
    <location>
        <begin position="475"/>
        <end position="568"/>
    </location>
</feature>
<dbReference type="InterPro" id="IPR052090">
    <property type="entry name" value="Cytolytic_pore-forming_toxin"/>
</dbReference>
<dbReference type="InterPro" id="IPR048997">
    <property type="entry name" value="Stonustoxin-like_helical"/>
</dbReference>
<dbReference type="PANTHER" id="PTHR31594:SF16">
    <property type="entry name" value="SI:CH211-281L24.3"/>
    <property type="match status" value="1"/>
</dbReference>
<evidence type="ECO:0000259" key="4">
    <source>
        <dbReference type="PROSITE" id="PS50853"/>
    </source>
</evidence>
<dbReference type="SMART" id="SM00060">
    <property type="entry name" value="FN3"/>
    <property type="match status" value="2"/>
</dbReference>
<dbReference type="SUPFAM" id="SSF52540">
    <property type="entry name" value="P-loop containing nucleoside triphosphate hydrolases"/>
    <property type="match status" value="1"/>
</dbReference>
<dbReference type="Pfam" id="PF00041">
    <property type="entry name" value="fn3"/>
    <property type="match status" value="2"/>
</dbReference>
<gene>
    <name evidence="5" type="ORF">JZ751_010822</name>
</gene>
<proteinExistence type="inferred from homology"/>
<dbReference type="SUPFAM" id="SSF49265">
    <property type="entry name" value="Fibronectin type III"/>
    <property type="match status" value="1"/>
</dbReference>
<organism evidence="5 6">
    <name type="scientific">Albula glossodonta</name>
    <name type="common">roundjaw bonefish</name>
    <dbReference type="NCBI Taxonomy" id="121402"/>
    <lineage>
        <taxon>Eukaryota</taxon>
        <taxon>Metazoa</taxon>
        <taxon>Chordata</taxon>
        <taxon>Craniata</taxon>
        <taxon>Vertebrata</taxon>
        <taxon>Euteleostomi</taxon>
        <taxon>Actinopterygii</taxon>
        <taxon>Neopterygii</taxon>
        <taxon>Teleostei</taxon>
        <taxon>Albuliformes</taxon>
        <taxon>Albulidae</taxon>
        <taxon>Albula</taxon>
    </lineage>
</organism>
<feature type="domain" description="Fibronectin type-III" evidence="4">
    <location>
        <begin position="570"/>
        <end position="671"/>
    </location>
</feature>
<evidence type="ECO:0000256" key="3">
    <source>
        <dbReference type="SAM" id="MobiDB-lite"/>
    </source>
</evidence>
<comment type="similarity">
    <text evidence="1">Belongs to the TRAFAC class TrmE-Era-EngA-EngB-Septin-like GTPase superfamily. AIG1/Toc34/Toc159-like paraseptin GTPase family. IAN subfamily.</text>
</comment>
<evidence type="ECO:0000256" key="2">
    <source>
        <dbReference type="ARBA" id="ARBA00022741"/>
    </source>
</evidence>
<dbReference type="InterPro" id="IPR040581">
    <property type="entry name" value="Thioredoxin_11"/>
</dbReference>
<comment type="caution">
    <text evidence="5">The sequence shown here is derived from an EMBL/GenBank/DDBJ whole genome shotgun (WGS) entry which is preliminary data.</text>
</comment>
<dbReference type="Gene3D" id="3.40.50.300">
    <property type="entry name" value="P-loop containing nucleotide triphosphate hydrolases"/>
    <property type="match status" value="1"/>
</dbReference>
<dbReference type="InterPro" id="IPR003961">
    <property type="entry name" value="FN3_dom"/>
</dbReference>
<reference evidence="5" key="1">
    <citation type="thesis" date="2021" institute="BYU ScholarsArchive" country="Provo, UT, USA">
        <title>Applications of and Algorithms for Genome Assembly and Genomic Analyses with an Emphasis on Marine Teleosts.</title>
        <authorList>
            <person name="Pickett B.D."/>
        </authorList>
    </citation>
    <scope>NUCLEOTIDE SEQUENCE</scope>
    <source>
        <strain evidence="5">HI-2016</strain>
    </source>
</reference>
<dbReference type="PANTHER" id="PTHR31594">
    <property type="entry name" value="AIG1-TYPE G DOMAIN-CONTAINING PROTEIN"/>
    <property type="match status" value="1"/>
</dbReference>
<protein>
    <recommendedName>
        <fullName evidence="4">Fibronectin type-III domain-containing protein</fullName>
    </recommendedName>
</protein>
<dbReference type="CDD" id="cd00882">
    <property type="entry name" value="Ras_like_GTPase"/>
    <property type="match status" value="1"/>
</dbReference>
<dbReference type="Proteomes" id="UP000824540">
    <property type="component" value="Unassembled WGS sequence"/>
</dbReference>
<dbReference type="CDD" id="cd00063">
    <property type="entry name" value="FN3"/>
    <property type="match status" value="2"/>
</dbReference>
<dbReference type="EMBL" id="JAFBMS010000189">
    <property type="protein sequence ID" value="KAG9333606.1"/>
    <property type="molecule type" value="Genomic_DNA"/>
</dbReference>
<keyword evidence="6" id="KW-1185">Reference proteome</keyword>
<dbReference type="FunFam" id="3.40.50.300:FF:002049">
    <property type="entry name" value="Si:ch73-170d6.2"/>
    <property type="match status" value="1"/>
</dbReference>
<evidence type="ECO:0000256" key="1">
    <source>
        <dbReference type="ARBA" id="ARBA00008535"/>
    </source>
</evidence>
<dbReference type="GO" id="GO:0005525">
    <property type="term" value="F:GTP binding"/>
    <property type="evidence" value="ECO:0007669"/>
    <property type="project" value="InterPro"/>
</dbReference>
<dbReference type="OrthoDB" id="8954335at2759"/>